<name>A0A1X6NZD7_PORUM</name>
<dbReference type="InterPro" id="IPR032632">
    <property type="entry name" value="Peptidase_M16_M"/>
</dbReference>
<dbReference type="Pfam" id="PF22456">
    <property type="entry name" value="PqqF-like_C_4"/>
    <property type="match status" value="1"/>
</dbReference>
<keyword evidence="4" id="KW-0378">Hydrolase</keyword>
<dbReference type="AlphaFoldDB" id="A0A1X6NZD7"/>
<feature type="domain" description="Peptidase M16 C-terminal" evidence="10">
    <location>
        <begin position="354"/>
        <end position="534"/>
    </location>
</feature>
<dbReference type="Gene3D" id="3.30.830.10">
    <property type="entry name" value="Metalloenzyme, LuxS/M16 peptidase-like"/>
    <property type="match status" value="4"/>
</dbReference>
<dbReference type="SUPFAM" id="SSF63411">
    <property type="entry name" value="LuxS/MPP-like metallohydrolase"/>
    <property type="match status" value="5"/>
</dbReference>
<keyword evidence="2" id="KW-0645">Protease</keyword>
<dbReference type="Pfam" id="PF00675">
    <property type="entry name" value="Peptidase_M16"/>
    <property type="match status" value="2"/>
</dbReference>
<feature type="domain" description="Peptidase M16 middle/third" evidence="11">
    <location>
        <begin position="738"/>
        <end position="896"/>
    </location>
</feature>
<dbReference type="GO" id="GO:0004222">
    <property type="term" value="F:metalloendopeptidase activity"/>
    <property type="evidence" value="ECO:0007669"/>
    <property type="project" value="InterPro"/>
</dbReference>
<evidence type="ECO:0000256" key="5">
    <source>
        <dbReference type="ARBA" id="ARBA00022833"/>
    </source>
</evidence>
<dbReference type="GO" id="GO:0005829">
    <property type="term" value="C:cytosol"/>
    <property type="evidence" value="ECO:0007669"/>
    <property type="project" value="TreeGrafter"/>
</dbReference>
<comment type="similarity">
    <text evidence="1">Belongs to the peptidase M16 family.</text>
</comment>
<evidence type="ECO:0000256" key="2">
    <source>
        <dbReference type="ARBA" id="ARBA00022670"/>
    </source>
</evidence>
<feature type="compositionally biased region" description="Low complexity" evidence="7">
    <location>
        <begin position="204"/>
        <end position="222"/>
    </location>
</feature>
<dbReference type="InterPro" id="IPR007863">
    <property type="entry name" value="Peptidase_M16_C"/>
</dbReference>
<evidence type="ECO:0000256" key="7">
    <source>
        <dbReference type="SAM" id="MobiDB-lite"/>
    </source>
</evidence>
<dbReference type="PANTHER" id="PTHR43690:SF18">
    <property type="entry name" value="INSULIN-DEGRADING ENZYME-RELATED"/>
    <property type="match status" value="1"/>
</dbReference>
<dbReference type="PANTHER" id="PTHR43690">
    <property type="entry name" value="NARDILYSIN"/>
    <property type="match status" value="1"/>
</dbReference>
<dbReference type="OrthoDB" id="952271at2759"/>
<dbReference type="InterPro" id="IPR001431">
    <property type="entry name" value="Pept_M16_Zn_BS"/>
</dbReference>
<dbReference type="GO" id="GO:0051603">
    <property type="term" value="P:proteolysis involved in protein catabolic process"/>
    <property type="evidence" value="ECO:0007669"/>
    <property type="project" value="TreeGrafter"/>
</dbReference>
<proteinExistence type="inferred from homology"/>
<dbReference type="GO" id="GO:0043171">
    <property type="term" value="P:peptide catabolic process"/>
    <property type="evidence" value="ECO:0007669"/>
    <property type="project" value="TreeGrafter"/>
</dbReference>
<dbReference type="GO" id="GO:0005739">
    <property type="term" value="C:mitochondrion"/>
    <property type="evidence" value="ECO:0007669"/>
    <property type="project" value="TreeGrafter"/>
</dbReference>
<evidence type="ECO:0000256" key="8">
    <source>
        <dbReference type="SAM" id="SignalP"/>
    </source>
</evidence>
<dbReference type="GO" id="GO:0046872">
    <property type="term" value="F:metal ion binding"/>
    <property type="evidence" value="ECO:0007669"/>
    <property type="project" value="UniProtKB-KW"/>
</dbReference>
<evidence type="ECO:0000313" key="14">
    <source>
        <dbReference type="Proteomes" id="UP000218209"/>
    </source>
</evidence>
<keyword evidence="14" id="KW-1185">Reference proteome</keyword>
<evidence type="ECO:0000256" key="3">
    <source>
        <dbReference type="ARBA" id="ARBA00022723"/>
    </source>
</evidence>
<dbReference type="InterPro" id="IPR050626">
    <property type="entry name" value="Peptidase_M16"/>
</dbReference>
<feature type="compositionally biased region" description="Gly residues" evidence="7">
    <location>
        <begin position="237"/>
        <end position="259"/>
    </location>
</feature>
<dbReference type="InterPro" id="IPR011765">
    <property type="entry name" value="Pept_M16_N"/>
</dbReference>
<feature type="domain" description="Peptidase M16 N-terminal" evidence="9">
    <location>
        <begin position="111"/>
        <end position="190"/>
    </location>
</feature>
<sequence>MPTRLVRARMPARLVPAAIVVALLASVTLSTAIADPAATRTVRGGAGRMASAAMASSMAGGGGAGALPSGGGAAAAAAVAAATAIAGGTVQVPPLDDRQYRIVTLPSNGLRVMVIHDPKADQAAASLDVAVGHLSDPTEVPGIAHFCEHMLFLGTEKYPDEGSYHAFLAENGGHGNAFTSPEHTNYQFSMMVGKERGEGEGDGANDAPANATAAAASAAASAAPPPSSAPADDGAAGASGDGAGGGAGNGTADGGADSGGAAGGGGNAAGLQRFREALDRFAQFFIHPLFTESATARELKAIDSEYTNNLQSDAHRMYQIHKLSASAAHPYSKFGTGSAVTLRDTPAEKGIDVRAALLRFHAAYYSANLMCLTLVAPAPLDTLVGWATELFSAIANHDAPPPEKAYADVVAFGPEQTGRIYRVVPVKDVRALELLWTVPPFHTVYRTKPSNYVSHLLGHEGQGSLLSELKARGWADGLVAGVGKPTLHWEAFEVSVVLTEAGAAAANDVIEAVYGYLELVRERGVERWIHDEAAALADMAWRFKERDDPMSLAVSLSGAMHVLPDEHVLSAPHLFFDYDESIIRDFLALLTPANAVVLFVDKAVEGTTDAVEKWYGTSYRADAVEADVLARWAAAKPLPSLAIPPPNAFIPTDFALVADALPVAQEEAAVAAAQAEDAAIRGGVVKGAAAQPPAVSLTASGNRTAVAATEDAGTCAATATAQCDAPGAGKVDAEVDVAPAVPRPQVIRDDASVQLHYKLDRTYLRPSVNVHINLISPVVYASPRAAVLADLAAMLMEDALNEYAYDATLAGLRYQLHHSSKGFILSVCGYSHKAPVLLAAITAQLASFTASPARFALLSELLHRDYKNFFKEQPYQHALYLAQLLTESPRWHVADYMSFLEGDPARRLTAADVDTFLATFRETLQVEMLVHGNVDAAGALGMARELETTLGYAPLCPLERPFRRMVVLPRHRPVLARMPGPNAGDVNSAVQVLFQLGVVGDARMDVAVSLLAAMLNKPVYHVLRTEQQLGYLVFSGMQRVEGVQALRIIVQSKAVGPAEVVRRIDAFLDNFGRETLPEMGATQFREYVTGMAAKLQETDKQLSHQSLRFWGEISAGTYEYGRHTLELAALRELTQADLVAIWNRFMPVGAPERRVLVTAVHSLAHVIEKVPVAAGGAKDDESPLVLDDVSTGSAVVLGFRNSRPLYPVIGYHNGSAK</sequence>
<evidence type="ECO:0000259" key="11">
    <source>
        <dbReference type="Pfam" id="PF16187"/>
    </source>
</evidence>
<feature type="signal peptide" evidence="8">
    <location>
        <begin position="1"/>
        <end position="32"/>
    </location>
</feature>
<accession>A0A1X6NZD7</accession>
<evidence type="ECO:0000256" key="1">
    <source>
        <dbReference type="ARBA" id="ARBA00007261"/>
    </source>
</evidence>
<dbReference type="InterPro" id="IPR011249">
    <property type="entry name" value="Metalloenz_LuxS/M16"/>
</dbReference>
<dbReference type="Proteomes" id="UP000218209">
    <property type="component" value="Unassembled WGS sequence"/>
</dbReference>
<dbReference type="Pfam" id="PF05193">
    <property type="entry name" value="Peptidase_M16_C"/>
    <property type="match status" value="1"/>
</dbReference>
<evidence type="ECO:0000259" key="9">
    <source>
        <dbReference type="Pfam" id="PF00675"/>
    </source>
</evidence>
<feature type="region of interest" description="Disordered" evidence="7">
    <location>
        <begin position="195"/>
        <end position="259"/>
    </location>
</feature>
<keyword evidence="3" id="KW-0479">Metal-binding</keyword>
<dbReference type="EMBL" id="KV918974">
    <property type="protein sequence ID" value="OSX73879.1"/>
    <property type="molecule type" value="Genomic_DNA"/>
</dbReference>
<feature type="domain" description="Peptidase M16 N-terminal" evidence="9">
    <location>
        <begin position="273"/>
        <end position="320"/>
    </location>
</feature>
<evidence type="ECO:0008006" key="15">
    <source>
        <dbReference type="Google" id="ProtNLM"/>
    </source>
</evidence>
<feature type="chain" id="PRO_5011906222" description="Peptidase M16 N-terminal domain-containing protein" evidence="8">
    <location>
        <begin position="33"/>
        <end position="1217"/>
    </location>
</feature>
<feature type="domain" description="Peptidase M16 middle/third" evidence="11">
    <location>
        <begin position="541"/>
        <end position="658"/>
    </location>
</feature>
<evidence type="ECO:0000259" key="12">
    <source>
        <dbReference type="Pfam" id="PF22456"/>
    </source>
</evidence>
<dbReference type="EMBL" id="KV918974">
    <property type="protein sequence ID" value="OSX73880.1"/>
    <property type="molecule type" value="Genomic_DNA"/>
</dbReference>
<reference evidence="13 14" key="1">
    <citation type="submission" date="2017-03" db="EMBL/GenBank/DDBJ databases">
        <title>WGS assembly of Porphyra umbilicalis.</title>
        <authorList>
            <person name="Brawley S.H."/>
            <person name="Blouin N.A."/>
            <person name="Ficko-Blean E."/>
            <person name="Wheeler G.L."/>
            <person name="Lohr M."/>
            <person name="Goodson H.V."/>
            <person name="Jenkins J.W."/>
            <person name="Blaby-Haas C.E."/>
            <person name="Helliwell K.E."/>
            <person name="Chan C."/>
            <person name="Marriage T."/>
            <person name="Bhattacharya D."/>
            <person name="Klein A.S."/>
            <person name="Badis Y."/>
            <person name="Brodie J."/>
            <person name="Cao Y."/>
            <person name="Collen J."/>
            <person name="Dittami S.M."/>
            <person name="Gachon C.M."/>
            <person name="Green B.R."/>
            <person name="Karpowicz S."/>
            <person name="Kim J.W."/>
            <person name="Kudahl U."/>
            <person name="Lin S."/>
            <person name="Michel G."/>
            <person name="Mittag M."/>
            <person name="Olson B.J."/>
            <person name="Pangilinan J."/>
            <person name="Peng Y."/>
            <person name="Qiu H."/>
            <person name="Shu S."/>
            <person name="Singer J.T."/>
            <person name="Smith A.G."/>
            <person name="Sprecher B.N."/>
            <person name="Wagner V."/>
            <person name="Wang W."/>
            <person name="Wang Z.-Y."/>
            <person name="Yan J."/>
            <person name="Yarish C."/>
            <person name="Zoeuner-Riek S."/>
            <person name="Zhuang Y."/>
            <person name="Zou Y."/>
            <person name="Lindquist E.A."/>
            <person name="Grimwood J."/>
            <person name="Barry K."/>
            <person name="Rokhsar D.S."/>
            <person name="Schmutz J."/>
            <person name="Stiller J.W."/>
            <person name="Grossman A.R."/>
            <person name="Prochnik S.E."/>
        </authorList>
    </citation>
    <scope>NUCLEOTIDE SEQUENCE [LARGE SCALE GENOMIC DNA]</scope>
    <source>
        <strain evidence="13">4086291</strain>
    </source>
</reference>
<dbReference type="InterPro" id="IPR054734">
    <property type="entry name" value="PqqF-like_C_4"/>
</dbReference>
<keyword evidence="6" id="KW-0482">Metalloprotease</keyword>
<feature type="domain" description="Coenzyme PQQ synthesis protein F-like C-terminal lobe" evidence="12">
    <location>
        <begin position="1010"/>
        <end position="1110"/>
    </location>
</feature>
<evidence type="ECO:0000256" key="6">
    <source>
        <dbReference type="ARBA" id="ARBA00023049"/>
    </source>
</evidence>
<dbReference type="Pfam" id="PF16187">
    <property type="entry name" value="Peptidase_M16_M"/>
    <property type="match status" value="2"/>
</dbReference>
<gene>
    <name evidence="13" type="ORF">BU14_0322s0014</name>
</gene>
<evidence type="ECO:0000256" key="4">
    <source>
        <dbReference type="ARBA" id="ARBA00022801"/>
    </source>
</evidence>
<organism evidence="13 14">
    <name type="scientific">Porphyra umbilicalis</name>
    <name type="common">Purple laver</name>
    <name type="synonym">Red alga</name>
    <dbReference type="NCBI Taxonomy" id="2786"/>
    <lineage>
        <taxon>Eukaryota</taxon>
        <taxon>Rhodophyta</taxon>
        <taxon>Bangiophyceae</taxon>
        <taxon>Bangiales</taxon>
        <taxon>Bangiaceae</taxon>
        <taxon>Porphyra</taxon>
    </lineage>
</organism>
<keyword evidence="8" id="KW-0732">Signal</keyword>
<dbReference type="PROSITE" id="PS00143">
    <property type="entry name" value="INSULINASE"/>
    <property type="match status" value="1"/>
</dbReference>
<evidence type="ECO:0000259" key="10">
    <source>
        <dbReference type="Pfam" id="PF05193"/>
    </source>
</evidence>
<keyword evidence="5" id="KW-0862">Zinc</keyword>
<dbReference type="FunFam" id="3.30.830.10:FF:000005">
    <property type="entry name" value="nardilysin isoform X1"/>
    <property type="match status" value="1"/>
</dbReference>
<evidence type="ECO:0000313" key="13">
    <source>
        <dbReference type="EMBL" id="OSX73880.1"/>
    </source>
</evidence>
<protein>
    <recommendedName>
        <fullName evidence="15">Peptidase M16 N-terminal domain-containing protein</fullName>
    </recommendedName>
</protein>